<dbReference type="InterPro" id="IPR006935">
    <property type="entry name" value="Helicase/UvrB_N"/>
</dbReference>
<dbReference type="SMART" id="SM00487">
    <property type="entry name" value="DEXDc"/>
    <property type="match status" value="1"/>
</dbReference>
<dbReference type="GO" id="GO:0016787">
    <property type="term" value="F:hydrolase activity"/>
    <property type="evidence" value="ECO:0007669"/>
    <property type="project" value="InterPro"/>
</dbReference>
<dbReference type="PROSITE" id="PS51192">
    <property type="entry name" value="HELICASE_ATP_BIND_1"/>
    <property type="match status" value="1"/>
</dbReference>
<dbReference type="Pfam" id="PF13643">
    <property type="entry name" value="DUF4145"/>
    <property type="match status" value="1"/>
</dbReference>
<accession>A0A379JHF1</accession>
<dbReference type="AlphaFoldDB" id="A0A379JHF1"/>
<evidence type="ECO:0000259" key="2">
    <source>
        <dbReference type="PROSITE" id="PS51192"/>
    </source>
</evidence>
<dbReference type="Pfam" id="PF08463">
    <property type="entry name" value="EcoEI_R_C"/>
    <property type="match status" value="1"/>
</dbReference>
<dbReference type="InterPro" id="IPR013670">
    <property type="entry name" value="EcoEI_R_C_dom"/>
</dbReference>
<dbReference type="GO" id="GO:0006304">
    <property type="term" value="P:DNA modification"/>
    <property type="evidence" value="ECO:0007669"/>
    <property type="project" value="InterPro"/>
</dbReference>
<keyword evidence="4" id="KW-1185">Reference proteome</keyword>
<dbReference type="STRING" id="1406858.GCA_000710895_03953"/>
<dbReference type="SUPFAM" id="SSF52540">
    <property type="entry name" value="P-loop containing nucleoside triphosphate hydrolases"/>
    <property type="match status" value="2"/>
</dbReference>
<proteinExistence type="predicted"/>
<dbReference type="InterPro" id="IPR050742">
    <property type="entry name" value="Helicase_Restrict-Modif_Enz"/>
</dbReference>
<dbReference type="CDD" id="cd18799">
    <property type="entry name" value="SF2_C_EcoAI-like"/>
    <property type="match status" value="1"/>
</dbReference>
<dbReference type="RefSeq" id="WP_039814154.1">
    <property type="nucleotide sequence ID" value="NZ_JADLRH010000002.1"/>
</dbReference>
<dbReference type="Proteomes" id="UP000255467">
    <property type="component" value="Unassembled WGS sequence"/>
</dbReference>
<dbReference type="GO" id="GO:0005829">
    <property type="term" value="C:cytosol"/>
    <property type="evidence" value="ECO:0007669"/>
    <property type="project" value="TreeGrafter"/>
</dbReference>
<sequence>MTTASNFAFLRTEWPELFEEAVRAERLAVADPRVACFWARRGLELAVDWLFQMDGSLRRPYRNELAALISEPTLRHVAGAKICAKMDVIRRQGNIAVHRRTPVTAQDAMTAVAELFHVMFWVARTYALDPAHTPADGLGFDQALIPKPVPAEVRRRKQAEIQQMAAEFEAQRQALAETRAKSKEYEEELERLRAEVKAAKAVNAAVADHHDYNEAETRTNLIDMMLKEAGWTLSGANDREYKVTGMPTPSGAGHVDYVLWDDNGKPLGVVEAKRTTKSVEAGKHQAQLYADALEKQHGQRPVIFYTNGYDTEIWDDTFYPSRPVSGFYTKDQLRLLVQRRAGRKTLGSTKINEAIAGRHYQSRAIRRIGTHFEEDKQRQALLVMATGTGKTRTVIALVDQLIRAGWVKRVLFLADRQVLVNQAVNAFKEHLPGVPTVNLLTEKKTDARVYVSTYPTMLNLINELDDKEERRFGPGYFDLVIIDEAHRSVYQKYGAIFDHFDSLLVGLTATPKDEIDRNTYRLFGLEDGVPTDSYDLEQAVAEGYLVPPTAISVPLKFQLHGIRYDDLSESEKDKWDELEWDEDAGVPEEILADDLNRFLFNADTVDKMLQALMATGGRVDDGERLGKTIIFARNQKHAKLIVDRFDALFPEFKGEHTKLITNEVSHAQSLIEQFEKPDSALRIAVSVDMLDTGLDVPAVLNLVFAKLVRSKTKYWQMIGRGTRLCPNLFGPDKDKSTFGVFDLCQNIEYFNQDIAAAEARVQPSMSQRLFNARVDLLAYLDELQQPGRRPAEIGENDPASNLDLRWQVADRLHVEVANMNPQNVEVRHKLRQVEEFSEPTRWEVQFTSGVRVSLAQISGLPTEFKESENSPQAKRFDYLVLRLQLATLTADPSFTTLREQVQEIASYLLDPTLQSITAIKAQYELIEDVAGDSWWEDVTLPMLETMRRRLRGLVKNIRPKSGQNPLYTDFEDELGDITVTEIKGVPGGGKGMARFESKVRTYLRSHEDLLAVQKILRNRPITSEDLEQLEGVFLANRFGTEAEIEEAKQLHGGLGLFLRKLTGLEREAASEAFDEFQSGKNLSANQLHFLNMLVEVVARNGIVEVKDLWKQPFRALAPTGPEELFTSAEVADLVAIVKNFRTTAVPSGVQAS</sequence>
<evidence type="ECO:0000313" key="3">
    <source>
        <dbReference type="EMBL" id="SUD47905.1"/>
    </source>
</evidence>
<dbReference type="EMBL" id="UGRY01000004">
    <property type="protein sequence ID" value="SUD47905.1"/>
    <property type="molecule type" value="Genomic_DNA"/>
</dbReference>
<gene>
    <name evidence="3" type="ORF">NCTC1934_05230</name>
</gene>
<evidence type="ECO:0000256" key="1">
    <source>
        <dbReference type="SAM" id="Coils"/>
    </source>
</evidence>
<dbReference type="GO" id="GO:0005524">
    <property type="term" value="F:ATP binding"/>
    <property type="evidence" value="ECO:0007669"/>
    <property type="project" value="InterPro"/>
</dbReference>
<name>A0A379JHF1_9NOCA</name>
<keyword evidence="1" id="KW-0175">Coiled coil</keyword>
<dbReference type="InterPro" id="IPR001650">
    <property type="entry name" value="Helicase_C-like"/>
</dbReference>
<evidence type="ECO:0000313" key="4">
    <source>
        <dbReference type="Proteomes" id="UP000255467"/>
    </source>
</evidence>
<dbReference type="Gene3D" id="3.90.1570.30">
    <property type="match status" value="1"/>
</dbReference>
<dbReference type="Gene3D" id="3.40.50.300">
    <property type="entry name" value="P-loop containing nucleotide triphosphate hydrolases"/>
    <property type="match status" value="2"/>
</dbReference>
<dbReference type="REBASE" id="406655">
    <property type="entry name" value="Not1934ORF5230P"/>
</dbReference>
<dbReference type="Pfam" id="PF04851">
    <property type="entry name" value="ResIII"/>
    <property type="match status" value="1"/>
</dbReference>
<dbReference type="InterPro" id="IPR025285">
    <property type="entry name" value="DUF4145"/>
</dbReference>
<reference evidence="3 4" key="1">
    <citation type="submission" date="2018-06" db="EMBL/GenBank/DDBJ databases">
        <authorList>
            <consortium name="Pathogen Informatics"/>
            <person name="Doyle S."/>
        </authorList>
    </citation>
    <scope>NUCLEOTIDE SEQUENCE [LARGE SCALE GENOMIC DNA]</scope>
    <source>
        <strain evidence="3 4">NCTC1934</strain>
    </source>
</reference>
<dbReference type="OrthoDB" id="9776021at2"/>
<dbReference type="PANTHER" id="PTHR47396:SF1">
    <property type="entry name" value="ATP-DEPENDENT HELICASE IRC3-RELATED"/>
    <property type="match status" value="1"/>
</dbReference>
<protein>
    <submittedName>
        <fullName evidence="3">Type I restriction enzyme EcoKI subunit R</fullName>
    </submittedName>
</protein>
<dbReference type="PANTHER" id="PTHR47396">
    <property type="entry name" value="TYPE I RESTRICTION ENZYME ECOKI R PROTEIN"/>
    <property type="match status" value="1"/>
</dbReference>
<dbReference type="InterPro" id="IPR014001">
    <property type="entry name" value="Helicase_ATP-bd"/>
</dbReference>
<dbReference type="CDD" id="cd18032">
    <property type="entry name" value="DEXHc_RE_I_III_res"/>
    <property type="match status" value="1"/>
</dbReference>
<dbReference type="InterPro" id="IPR027417">
    <property type="entry name" value="P-loop_NTPase"/>
</dbReference>
<dbReference type="Pfam" id="PF00271">
    <property type="entry name" value="Helicase_C"/>
    <property type="match status" value="1"/>
</dbReference>
<feature type="domain" description="Helicase ATP-binding" evidence="2">
    <location>
        <begin position="371"/>
        <end position="529"/>
    </location>
</feature>
<organism evidence="3 4">
    <name type="scientific">Nocardia otitidiscaviarum</name>
    <dbReference type="NCBI Taxonomy" id="1823"/>
    <lineage>
        <taxon>Bacteria</taxon>
        <taxon>Bacillati</taxon>
        <taxon>Actinomycetota</taxon>
        <taxon>Actinomycetes</taxon>
        <taxon>Mycobacteriales</taxon>
        <taxon>Nocardiaceae</taxon>
        <taxon>Nocardia</taxon>
    </lineage>
</organism>
<feature type="coiled-coil region" evidence="1">
    <location>
        <begin position="154"/>
        <end position="202"/>
    </location>
</feature>
<dbReference type="GO" id="GO:0003677">
    <property type="term" value="F:DNA binding"/>
    <property type="evidence" value="ECO:0007669"/>
    <property type="project" value="InterPro"/>
</dbReference>